<evidence type="ECO:0000313" key="2">
    <source>
        <dbReference type="EMBL" id="OGL39070.1"/>
    </source>
</evidence>
<feature type="transmembrane region" description="Helical" evidence="1">
    <location>
        <begin position="7"/>
        <end position="31"/>
    </location>
</feature>
<proteinExistence type="predicted"/>
<dbReference type="EMBL" id="MGDB01000129">
    <property type="protein sequence ID" value="OGL39070.1"/>
    <property type="molecule type" value="Genomic_DNA"/>
</dbReference>
<evidence type="ECO:0000313" key="3">
    <source>
        <dbReference type="Proteomes" id="UP000178526"/>
    </source>
</evidence>
<keyword evidence="1" id="KW-1133">Transmembrane helix</keyword>
<gene>
    <name evidence="2" type="ORF">A2042_04835</name>
</gene>
<dbReference type="InterPro" id="IPR025470">
    <property type="entry name" value="DUF4321"/>
</dbReference>
<evidence type="ECO:0008006" key="4">
    <source>
        <dbReference type="Google" id="ProtNLM"/>
    </source>
</evidence>
<evidence type="ECO:0000256" key="1">
    <source>
        <dbReference type="SAM" id="Phobius"/>
    </source>
</evidence>
<keyword evidence="1" id="KW-0472">Membrane</keyword>
<accession>A0A1F7RCL1</accession>
<dbReference type="AlphaFoldDB" id="A0A1F7RCL1"/>
<dbReference type="Pfam" id="PF14209">
    <property type="entry name" value="DUF4321"/>
    <property type="match status" value="1"/>
</dbReference>
<protein>
    <recommendedName>
        <fullName evidence="4">DUF4321 domain-containing protein</fullName>
    </recommendedName>
</protein>
<comment type="caution">
    <text evidence="2">The sequence shown here is derived from an EMBL/GenBank/DDBJ whole genome shotgun (WGS) entry which is preliminary data.</text>
</comment>
<organism evidence="2 3">
    <name type="scientific">Candidatus Schekmanbacteria bacterium GWA2_38_11</name>
    <dbReference type="NCBI Taxonomy" id="1817876"/>
    <lineage>
        <taxon>Bacteria</taxon>
        <taxon>Candidatus Schekmaniibacteriota</taxon>
    </lineage>
</organism>
<keyword evidence="1" id="KW-0812">Transmembrane</keyword>
<reference evidence="2 3" key="1">
    <citation type="journal article" date="2016" name="Nat. Commun.">
        <title>Thousands of microbial genomes shed light on interconnected biogeochemical processes in an aquifer system.</title>
        <authorList>
            <person name="Anantharaman K."/>
            <person name="Brown C.T."/>
            <person name="Hug L.A."/>
            <person name="Sharon I."/>
            <person name="Castelle C.J."/>
            <person name="Probst A.J."/>
            <person name="Thomas B.C."/>
            <person name="Singh A."/>
            <person name="Wilkins M.J."/>
            <person name="Karaoz U."/>
            <person name="Brodie E.L."/>
            <person name="Williams K.H."/>
            <person name="Hubbard S.S."/>
            <person name="Banfield J.F."/>
        </authorList>
    </citation>
    <scope>NUCLEOTIDE SEQUENCE [LARGE SCALE GENOMIC DNA]</scope>
</reference>
<dbReference type="Proteomes" id="UP000178526">
    <property type="component" value="Unassembled WGS sequence"/>
</dbReference>
<name>A0A1F7RCL1_9BACT</name>
<feature type="transmembrane region" description="Helical" evidence="1">
    <location>
        <begin position="62"/>
        <end position="83"/>
    </location>
</feature>
<sequence length="88" mass="10069">MKNLSSIWFFIIIVILGILIGNVISELMLLIPLNILTKIFSTGFPISLHTATFDMKVFQFDFGFTLNANLGTVFGIFLGIYLYRWMSR</sequence>